<evidence type="ECO:0000313" key="3">
    <source>
        <dbReference type="EMBL" id="KAK7408816.1"/>
    </source>
</evidence>
<dbReference type="EMBL" id="JAZAVJ010000172">
    <property type="protein sequence ID" value="KAK7408816.1"/>
    <property type="molecule type" value="Genomic_DNA"/>
</dbReference>
<dbReference type="PANTHER" id="PTHR47585">
    <property type="match status" value="1"/>
</dbReference>
<dbReference type="PANTHER" id="PTHR47585:SF1">
    <property type="entry name" value="DUF1446 DOMAIN-CONTAINING PROTEIN"/>
    <property type="match status" value="1"/>
</dbReference>
<sequence>MSANETKTRRPIRIGNASGAIGDGLDQVYRLASSGAVDAITADYLAEFNIAWKAIELQSRPDLGYEPNFLEQLAWKNGDGARAVANNGIKVVHDGGALNPKGLAEKVDSYFRSLGIRHIKVAWVEGDDITEQVRNNKFGNLQHLDQAGRKFEAAGRQILAANVYTGQRGIIKALENGADIVICGRCCDASPVMALASWYWGWKATDYDQIAGSLMAGHLIECGAYVTGGNYCGAREIAQLHHVGYPIAEIAADGTCIITKPEGTNGAVTVDTCKGQLLYEIQGPRYLNPDVVARIDGASLEQVGKDRVRLSGIVGIPPPDTAKVAISVLGGFQAEISAYAAGGDIDFKFDLMKGQVLGQINLDDFATFSIEKYGSPPIDPRSQKDCTVQFRFFAQSPKKEAFTQFRRSIFYNGMQGYCGLHLGMDWRTMEPKPFVSYFPALIQQEALPNLTVHFVSGAQCDVPAPNFKDMRPPISESQSVAVSKPVAAPSTTGRMIQRPLGDLFFARSGDKGGNANVGFWVRDPKAFPFAQAFLTVPKLIELLADDWDARYSVERCEFPNLNAVHFVIKGILQDGVSSSSVLDGFGKSISEFLRVRVVELPVDLVEAEEQRRAGAEQRANSSRMTL</sequence>
<accession>A0ABR1GTN5</accession>
<dbReference type="InterPro" id="IPR010839">
    <property type="entry name" value="AtuA_N"/>
</dbReference>
<gene>
    <name evidence="3" type="ORF">QQX98_009002</name>
</gene>
<evidence type="ECO:0000259" key="2">
    <source>
        <dbReference type="Pfam" id="PF23544"/>
    </source>
</evidence>
<evidence type="ECO:0008006" key="5">
    <source>
        <dbReference type="Google" id="ProtNLM"/>
    </source>
</evidence>
<dbReference type="InterPro" id="IPR056362">
    <property type="entry name" value="AtuA-like_ferredoxin_dom"/>
</dbReference>
<keyword evidence="4" id="KW-1185">Reference proteome</keyword>
<dbReference type="Pfam" id="PF23544">
    <property type="entry name" value="AtuA_ferredoxin"/>
    <property type="match status" value="1"/>
</dbReference>
<name>A0ABR1GTN5_9HYPO</name>
<comment type="caution">
    <text evidence="3">The sequence shown here is derived from an EMBL/GenBank/DDBJ whole genome shotgun (WGS) entry which is preliminary data.</text>
</comment>
<dbReference type="Pfam" id="PF07287">
    <property type="entry name" value="AtuA"/>
    <property type="match status" value="1"/>
</dbReference>
<reference evidence="3 4" key="1">
    <citation type="journal article" date="2025" name="Microbiol. Resour. Announc.">
        <title>Draft genome sequences for Neonectria magnoliae and Neonectria punicea, canker pathogens of Liriodendron tulipifera and Acer saccharum in West Virginia.</title>
        <authorList>
            <person name="Petronek H.M."/>
            <person name="Kasson M.T."/>
            <person name="Metheny A.M."/>
            <person name="Stauder C.M."/>
            <person name="Lovett B."/>
            <person name="Lynch S.C."/>
            <person name="Garnas J.R."/>
            <person name="Kasson L.R."/>
            <person name="Stajich J.E."/>
        </authorList>
    </citation>
    <scope>NUCLEOTIDE SEQUENCE [LARGE SCALE GENOMIC DNA]</scope>
    <source>
        <strain evidence="3 4">NRRL 64653</strain>
    </source>
</reference>
<organism evidence="3 4">
    <name type="scientific">Neonectria punicea</name>
    <dbReference type="NCBI Taxonomy" id="979145"/>
    <lineage>
        <taxon>Eukaryota</taxon>
        <taxon>Fungi</taxon>
        <taxon>Dikarya</taxon>
        <taxon>Ascomycota</taxon>
        <taxon>Pezizomycotina</taxon>
        <taxon>Sordariomycetes</taxon>
        <taxon>Hypocreomycetidae</taxon>
        <taxon>Hypocreales</taxon>
        <taxon>Nectriaceae</taxon>
        <taxon>Neonectria</taxon>
    </lineage>
</organism>
<evidence type="ECO:0000259" key="1">
    <source>
        <dbReference type="Pfam" id="PF07287"/>
    </source>
</evidence>
<proteinExistence type="predicted"/>
<evidence type="ECO:0000313" key="4">
    <source>
        <dbReference type="Proteomes" id="UP001498476"/>
    </source>
</evidence>
<feature type="domain" description="Acyclic terpene utilisation N-terminal" evidence="1">
    <location>
        <begin position="12"/>
        <end position="449"/>
    </location>
</feature>
<feature type="domain" description="AtuA-like ferredoxin-fold" evidence="2">
    <location>
        <begin position="499"/>
        <end position="594"/>
    </location>
</feature>
<protein>
    <recommendedName>
        <fullName evidence="5">DUF1446 domain-containing protein</fullName>
    </recommendedName>
</protein>
<dbReference type="Proteomes" id="UP001498476">
    <property type="component" value="Unassembled WGS sequence"/>
</dbReference>